<comment type="caution">
    <text evidence="3">The sequence shown here is derived from an EMBL/GenBank/DDBJ whole genome shotgun (WGS) entry which is preliminary data.</text>
</comment>
<feature type="compositionally biased region" description="Polar residues" evidence="2">
    <location>
        <begin position="983"/>
        <end position="993"/>
    </location>
</feature>
<feature type="region of interest" description="Disordered" evidence="2">
    <location>
        <begin position="489"/>
        <end position="569"/>
    </location>
</feature>
<dbReference type="EMBL" id="RRYP01000681">
    <property type="protein sequence ID" value="TNV87005.1"/>
    <property type="molecule type" value="Genomic_DNA"/>
</dbReference>
<reference evidence="3" key="1">
    <citation type="submission" date="2019-06" db="EMBL/GenBank/DDBJ databases">
        <authorList>
            <person name="Zheng W."/>
        </authorList>
    </citation>
    <scope>NUCLEOTIDE SEQUENCE</scope>
    <source>
        <strain evidence="3">QDHG01</strain>
    </source>
</reference>
<evidence type="ECO:0000256" key="1">
    <source>
        <dbReference type="SAM" id="Coils"/>
    </source>
</evidence>
<keyword evidence="1" id="KW-0175">Coiled coil</keyword>
<feature type="region of interest" description="Disordered" evidence="2">
    <location>
        <begin position="771"/>
        <end position="796"/>
    </location>
</feature>
<dbReference type="AlphaFoldDB" id="A0A8J8T9V0"/>
<feature type="compositionally biased region" description="Basic and acidic residues" evidence="2">
    <location>
        <begin position="501"/>
        <end position="512"/>
    </location>
</feature>
<feature type="compositionally biased region" description="Polar residues" evidence="2">
    <location>
        <begin position="547"/>
        <end position="563"/>
    </location>
</feature>
<organism evidence="3 4">
    <name type="scientific">Halteria grandinella</name>
    <dbReference type="NCBI Taxonomy" id="5974"/>
    <lineage>
        <taxon>Eukaryota</taxon>
        <taxon>Sar</taxon>
        <taxon>Alveolata</taxon>
        <taxon>Ciliophora</taxon>
        <taxon>Intramacronucleata</taxon>
        <taxon>Spirotrichea</taxon>
        <taxon>Stichotrichia</taxon>
        <taxon>Sporadotrichida</taxon>
        <taxon>Halteriidae</taxon>
        <taxon>Halteria</taxon>
    </lineage>
</organism>
<name>A0A8J8T9V0_HALGN</name>
<keyword evidence="4" id="KW-1185">Reference proteome</keyword>
<gene>
    <name evidence="3" type="ORF">FGO68_gene2766</name>
</gene>
<evidence type="ECO:0000313" key="3">
    <source>
        <dbReference type="EMBL" id="TNV87005.1"/>
    </source>
</evidence>
<dbReference type="OrthoDB" id="323894at2759"/>
<accession>A0A8J8T9V0</accession>
<sequence length="993" mass="114837">MQSGHHHSSLNLGSHHHPVNASLLHHQQLYAGSNSFISPIRSGGGVGINSAVSMGAAVPPHHLNSQQAQGNLYRHQNLPLGGHIQHRDMSSSPYQLNKKKEQKITLNQRLNPQIQHNHTDDDVRTTLTINNHNANAGSTLSNPSNRLLAYNLITLEDAERKYMDIMDNEKQQYKKKEQASREIIQELSKKLKQQEKRMVEEQKLSGELKKRHDLMRKKLEKTLKDKSDNVTQLKSLFALFTQQRKALEVSIQKTKRLEEDSQTLSSRNKLLEDQAKSHQKRVDTLEQERDALSAKYKRERESMEGELDERRQSCKKYEQEHKEWGMQRGVMKKQIDEYENKIKRLILEFEETSKRHIKELNDVHEQYRGYKSSSLELEGRITQYKADAARALEGERASKKELHRVNLENDELRERLRFLEQRYQGVVQRFGVSQEDIQEIEDQLQRHHDEEAQVVYKGRQPSEKGHPFHKVVDVRQAVSDIEDIRVESDRIARSNKQGGRRTGESKRTESRLEKRRNNKGLDDDKSLVSGEQVIEPLYMKGPPMNPQRKSANRQQPYQLNPTSDESHHGIADTNESYALLQKLMENLRGNPALQNAHIKQTFKLSNIREESDLQEKKNLLRSMAALFYTNHRLGTVGQMFGVWHNLACEKQEERMRAQQSQKKNPLVARMKQIQIDTELANQEHFKNYQHVNAFGGEMPSEIPPANMSEEEDESIKKMIHIEGDDILHADDITLEVQTDAQRDRHARKFLEDLLKVGPFAKQILNYSYPPLLYQRGDGEEEEDEDEEDEEDMEDDDEAVRDILEGGDHNVHQLPDFADDEDDMMDHENADLAMGNMIPPEDSEDGYGSGGAHQIVHGEDENETDIHALLKNADENELYRQIQRAVQEGHGQQFIEQLGGVVDENGNVFINNQQLMLYGEEDDEEEEGIMGQYGMEDGEEQQQIIDGGDLDDEEFLAMMEQEQKHQQYQQQNSTIINQSQNTSLEDNFNRGQRR</sequence>
<feature type="coiled-coil region" evidence="1">
    <location>
        <begin position="395"/>
        <end position="429"/>
    </location>
</feature>
<feature type="region of interest" description="Disordered" evidence="2">
    <location>
        <begin position="271"/>
        <end position="312"/>
    </location>
</feature>
<feature type="compositionally biased region" description="Acidic residues" evidence="2">
    <location>
        <begin position="778"/>
        <end position="796"/>
    </location>
</feature>
<feature type="compositionally biased region" description="Low complexity" evidence="2">
    <location>
        <begin position="965"/>
        <end position="982"/>
    </location>
</feature>
<dbReference type="Proteomes" id="UP000785679">
    <property type="component" value="Unassembled WGS sequence"/>
</dbReference>
<feature type="region of interest" description="Disordered" evidence="2">
    <location>
        <begin position="961"/>
        <end position="993"/>
    </location>
</feature>
<evidence type="ECO:0000256" key="2">
    <source>
        <dbReference type="SAM" id="MobiDB-lite"/>
    </source>
</evidence>
<evidence type="ECO:0000313" key="4">
    <source>
        <dbReference type="Proteomes" id="UP000785679"/>
    </source>
</evidence>
<proteinExistence type="predicted"/>
<protein>
    <submittedName>
        <fullName evidence="3">Uncharacterized protein</fullName>
    </submittedName>
</protein>